<dbReference type="Proteomes" id="UP000009046">
    <property type="component" value="Unassembled WGS sequence"/>
</dbReference>
<proteinExistence type="predicted"/>
<dbReference type="STRING" id="121224.E0VVS3"/>
<dbReference type="Pfam" id="PF09747">
    <property type="entry name" value="CCD97-like_C"/>
    <property type="match status" value="1"/>
</dbReference>
<sequence>MSDENLKKIVDFLLDCPLNVVSQQMDEPDLSENEKRNILESLMSNNPVNFLTRFGKFLTDDHLNYFLNKYDTSYEINHYVKKFKHLLNDRRKHVQIRNRRFEAMQRMEASGKYFTLSEMEKRDPVLYHQMIGQYLSEEEKQKKLKDNEFVIPTFSNFLLNELEKEEYYEILNQNKEEEEDEEIEIDWEDEKVCSKIDLPKTKCQYKPTPEEKVILSNEFKSLMQHKFLNGEDNDFNYSDVDSNSDYDCLDVTNQDEEEKYFDEENPYCSSECTDTGIEDY</sequence>
<reference evidence="2" key="2">
    <citation type="submission" date="2007-04" db="EMBL/GenBank/DDBJ databases">
        <title>The genome of the human body louse.</title>
        <authorList>
            <consortium name="The Human Body Louse Genome Consortium"/>
            <person name="Kirkness E."/>
            <person name="Walenz B."/>
            <person name="Hass B."/>
            <person name="Bruggner R."/>
            <person name="Strausberg R."/>
        </authorList>
    </citation>
    <scope>NUCLEOTIDE SEQUENCE</scope>
    <source>
        <strain evidence="2">USDA</strain>
    </source>
</reference>
<dbReference type="EnsemblMetazoa" id="PHUM467350-RA">
    <property type="protein sequence ID" value="PHUM467350-PA"/>
    <property type="gene ID" value="PHUM467350"/>
</dbReference>
<dbReference type="eggNOG" id="KOG3044">
    <property type="taxonomic scope" value="Eukaryota"/>
</dbReference>
<dbReference type="FunCoup" id="E0VVS3">
    <property type="interactions" value="1128"/>
</dbReference>
<dbReference type="HOGENOM" id="CLU_058245_0_0_1"/>
<dbReference type="GeneID" id="8238717"/>
<dbReference type="VEuPathDB" id="VectorBase:PHUM467350"/>
<dbReference type="InterPro" id="IPR018613">
    <property type="entry name" value="Ccdc97-like"/>
</dbReference>
<dbReference type="InParanoid" id="E0VVS3"/>
<dbReference type="EMBL" id="AAZO01005679">
    <property type="status" value="NOT_ANNOTATED_CDS"/>
    <property type="molecule type" value="Genomic_DNA"/>
</dbReference>
<dbReference type="CTD" id="8238717"/>
<evidence type="ECO:0000259" key="1">
    <source>
        <dbReference type="Pfam" id="PF09747"/>
    </source>
</evidence>
<feature type="domain" description="CCD97-like C-terminal" evidence="1">
    <location>
        <begin position="98"/>
        <end position="264"/>
    </location>
</feature>
<dbReference type="KEGG" id="phu:Phum_PHUM467350"/>
<protein>
    <recommendedName>
        <fullName evidence="1">CCD97-like C-terminal domain-containing protein</fullName>
    </recommendedName>
</protein>
<dbReference type="OrthoDB" id="333176at2759"/>
<reference evidence="3" key="3">
    <citation type="submission" date="2021-02" db="UniProtKB">
        <authorList>
            <consortium name="EnsemblMetazoa"/>
        </authorList>
    </citation>
    <scope>IDENTIFICATION</scope>
    <source>
        <strain evidence="3">USDA</strain>
    </source>
</reference>
<name>E0VVS3_PEDHC</name>
<dbReference type="RefSeq" id="XP_002430217.1">
    <property type="nucleotide sequence ID" value="XM_002430172.1"/>
</dbReference>
<evidence type="ECO:0000313" key="2">
    <source>
        <dbReference type="EMBL" id="EEB17479.1"/>
    </source>
</evidence>
<keyword evidence="4" id="KW-1185">Reference proteome</keyword>
<dbReference type="PANTHER" id="PTHR31840:SF1">
    <property type="entry name" value="COILED-COIL DOMAIN-CONTAINING PROTEIN 97"/>
    <property type="match status" value="1"/>
</dbReference>
<dbReference type="PANTHER" id="PTHR31840">
    <property type="entry name" value="COILED-COIL DOMAIN-CONTAINING PROTEIN 97"/>
    <property type="match status" value="1"/>
</dbReference>
<dbReference type="InterPro" id="IPR040233">
    <property type="entry name" value="CCD97-like_C"/>
</dbReference>
<evidence type="ECO:0000313" key="4">
    <source>
        <dbReference type="Proteomes" id="UP000009046"/>
    </source>
</evidence>
<gene>
    <name evidence="3" type="primary">8238717</name>
    <name evidence="2" type="ORF">Phum_PHUM467350</name>
</gene>
<organism>
    <name type="scientific">Pediculus humanus subsp. corporis</name>
    <name type="common">Body louse</name>
    <dbReference type="NCBI Taxonomy" id="121224"/>
    <lineage>
        <taxon>Eukaryota</taxon>
        <taxon>Metazoa</taxon>
        <taxon>Ecdysozoa</taxon>
        <taxon>Arthropoda</taxon>
        <taxon>Hexapoda</taxon>
        <taxon>Insecta</taxon>
        <taxon>Pterygota</taxon>
        <taxon>Neoptera</taxon>
        <taxon>Paraneoptera</taxon>
        <taxon>Psocodea</taxon>
        <taxon>Troctomorpha</taxon>
        <taxon>Phthiraptera</taxon>
        <taxon>Anoplura</taxon>
        <taxon>Pediculidae</taxon>
        <taxon>Pediculus</taxon>
    </lineage>
</organism>
<evidence type="ECO:0000313" key="3">
    <source>
        <dbReference type="EnsemblMetazoa" id="PHUM467350-PA"/>
    </source>
</evidence>
<dbReference type="EMBL" id="DS235813">
    <property type="protein sequence ID" value="EEB17479.1"/>
    <property type="molecule type" value="Genomic_DNA"/>
</dbReference>
<dbReference type="OMA" id="LDVYMRH"/>
<reference evidence="2" key="1">
    <citation type="submission" date="2007-04" db="EMBL/GenBank/DDBJ databases">
        <title>Annotation of Pediculus humanus corporis strain USDA.</title>
        <authorList>
            <person name="Kirkness E."/>
            <person name="Hannick L."/>
            <person name="Hass B."/>
            <person name="Bruggner R."/>
            <person name="Lawson D."/>
            <person name="Bidwell S."/>
            <person name="Joardar V."/>
            <person name="Caler E."/>
            <person name="Walenz B."/>
            <person name="Inman J."/>
            <person name="Schobel S."/>
            <person name="Galinsky K."/>
            <person name="Amedeo P."/>
            <person name="Strausberg R."/>
        </authorList>
    </citation>
    <scope>NUCLEOTIDE SEQUENCE</scope>
    <source>
        <strain evidence="2">USDA</strain>
    </source>
</reference>
<dbReference type="AlphaFoldDB" id="E0VVS3"/>
<accession>E0VVS3</accession>